<evidence type="ECO:0000313" key="3">
    <source>
        <dbReference type="Proteomes" id="UP000000852"/>
    </source>
</evidence>
<dbReference type="RefSeq" id="WP_012780732.1">
    <property type="nucleotide sequence ID" value="NC_013061.1"/>
</dbReference>
<dbReference type="EMBL" id="CP001681">
    <property type="protein sequence ID" value="ACU02779.1"/>
    <property type="molecule type" value="Genomic_DNA"/>
</dbReference>
<sequence length="757" mass="87437">MKKTNPYLPFEQFVYRSPLLPFNTFIQHLTEISASEERFKNLLSNKIIWEAIYLASPVLFEELLKYLQKGLPDKKEEERIKYSMVRYLGRMSTRCTPFGLFAGCSVGRFNEQTTIALNKTEQYQRHTRLDMTYLCALAQELAGSPEVKPYFRYFSNTSIYRFGDKIRYVEYFYRSTRRIHRISAVDYSEYLDKILREASQGRKINELAELIVDDEISMEDASAFIDELINSQLLVNEMEPSVTGKEFLYQAIQKFEEIEKTIPGKKEYISGSLQLLKQVSKVLEDIDKNVIGNTLHLYGDITSEIKRFKTTFEPKYLFQTDMIKPADTSFLGRDVIDDLKGAIEFFNKITAKPGETNLSKFREAFRDRYEDREMPLLQVLDNEAGIGYTQAGSTGDINPLVDDLMIPQPGSSNGNKVIWSGLQSILLKKYIEAKTTNQYTIELSDKEFEHLTTQWNDLPLTISAMFRIVQDDKNGRTVYMKTAGGSSAANLLGRFCYADKRIEEHVLDITQKEEELNPDVIFAEIAHLPESRTGNILLRPVLRPYEIPYLAKPGVEKDYQIALSDLMVSVRNGRILLRSKRLNKEIIPRLSSAHNYSFKAMPVYHFLCDMQVQNGRSAVGFNWGTLANEHNWLPRVKYNNIIFSVARWTIKREEIKVFIETKDDQVLVESVTAWRLPLQIPKHVVLDDGDNELFVDLTNALSVRTLFSVVKKRNSFLLEEFLFNPETAVVKGEEGVFTNEFIVSFYKEKQNNINNYG</sequence>
<dbReference type="HOGENOM" id="CLU_010573_1_0_10"/>
<accession>C6Y0L8</accession>
<feature type="domain" description="Lantibiotic dehydratase N-terminal" evidence="1">
    <location>
        <begin position="45"/>
        <end position="706"/>
    </location>
</feature>
<dbReference type="eggNOG" id="ENOG502Z81U">
    <property type="taxonomic scope" value="Bacteria"/>
</dbReference>
<gene>
    <name evidence="2" type="ordered locus">Phep_0556</name>
</gene>
<dbReference type="KEGG" id="phe:Phep_0556"/>
<keyword evidence="3" id="KW-1185">Reference proteome</keyword>
<dbReference type="Proteomes" id="UP000000852">
    <property type="component" value="Chromosome"/>
</dbReference>
<name>C6Y0L8_PEDHD</name>
<reference evidence="2 3" key="1">
    <citation type="journal article" date="2009" name="Stand. Genomic Sci.">
        <title>Complete genome sequence of Pedobacter heparinus type strain (HIM 762-3).</title>
        <authorList>
            <person name="Han C."/>
            <person name="Spring S."/>
            <person name="Lapidus A."/>
            <person name="Del Rio T.G."/>
            <person name="Tice H."/>
            <person name="Copeland A."/>
            <person name="Cheng J.F."/>
            <person name="Lucas S."/>
            <person name="Chen F."/>
            <person name="Nolan M."/>
            <person name="Bruce D."/>
            <person name="Goodwin L."/>
            <person name="Pitluck S."/>
            <person name="Ivanova N."/>
            <person name="Mavromatis K."/>
            <person name="Mikhailova N."/>
            <person name="Pati A."/>
            <person name="Chen A."/>
            <person name="Palaniappan K."/>
            <person name="Land M."/>
            <person name="Hauser L."/>
            <person name="Chang Y.J."/>
            <person name="Jeffries C.C."/>
            <person name="Saunders E."/>
            <person name="Chertkov O."/>
            <person name="Brettin T."/>
            <person name="Goker M."/>
            <person name="Rohde M."/>
            <person name="Bristow J."/>
            <person name="Eisen J.A."/>
            <person name="Markowitz V."/>
            <person name="Hugenholtz P."/>
            <person name="Kyrpides N.C."/>
            <person name="Klenk H.P."/>
            <person name="Detter J.C."/>
        </authorList>
    </citation>
    <scope>NUCLEOTIDE SEQUENCE [LARGE SCALE GENOMIC DNA]</scope>
    <source>
        <strain evidence="3">ATCC 13125 / DSM 2366 / CIP 104194 / JCM 7457 / NBRC 12017 / NCIMB 9290 / NRRL B-14731 / HIM 762-3</strain>
    </source>
</reference>
<dbReference type="Pfam" id="PF04738">
    <property type="entry name" value="Lant_dehydr_N"/>
    <property type="match status" value="1"/>
</dbReference>
<dbReference type="AlphaFoldDB" id="C6Y0L8"/>
<evidence type="ECO:0000259" key="1">
    <source>
        <dbReference type="Pfam" id="PF04738"/>
    </source>
</evidence>
<evidence type="ECO:0000313" key="2">
    <source>
        <dbReference type="EMBL" id="ACU02779.1"/>
    </source>
</evidence>
<protein>
    <submittedName>
        <fullName evidence="2">Lantibiotic dehydratase domain protein</fullName>
    </submittedName>
</protein>
<dbReference type="STRING" id="485917.Phep_0556"/>
<organism evidence="2 3">
    <name type="scientific">Pedobacter heparinus (strain ATCC 13125 / DSM 2366 / CIP 104194 / JCM 7457 / NBRC 12017 / NCIMB 9290 / NRRL B-14731 / HIM 762-3)</name>
    <dbReference type="NCBI Taxonomy" id="485917"/>
    <lineage>
        <taxon>Bacteria</taxon>
        <taxon>Pseudomonadati</taxon>
        <taxon>Bacteroidota</taxon>
        <taxon>Sphingobacteriia</taxon>
        <taxon>Sphingobacteriales</taxon>
        <taxon>Sphingobacteriaceae</taxon>
        <taxon>Pedobacter</taxon>
    </lineage>
</organism>
<proteinExistence type="predicted"/>
<dbReference type="InterPro" id="IPR006827">
    <property type="entry name" value="Lant_deHydtase_N"/>
</dbReference>